<dbReference type="Pfam" id="PF21093">
    <property type="entry name" value="Nup188_N-subdom_III"/>
    <property type="match status" value="1"/>
</dbReference>
<keyword evidence="4" id="KW-0653">Protein transport</keyword>
<evidence type="ECO:0000256" key="8">
    <source>
        <dbReference type="SAM" id="MobiDB-lite"/>
    </source>
</evidence>
<reference evidence="11 12" key="1">
    <citation type="submission" date="2024-09" db="EMBL/GenBank/DDBJ databases">
        <title>Rethinking Asexuality: The Enigmatic Case of Functional Sexual Genes in Lepraria (Stereocaulaceae).</title>
        <authorList>
            <person name="Doellman M."/>
            <person name="Sun Y."/>
            <person name="Barcenas-Pena A."/>
            <person name="Lumbsch H.T."/>
            <person name="Grewe F."/>
        </authorList>
    </citation>
    <scope>NUCLEOTIDE SEQUENCE [LARGE SCALE GENOMIC DNA]</scope>
    <source>
        <strain evidence="11 12">Mercado 3170</strain>
    </source>
</reference>
<dbReference type="Proteomes" id="UP001590950">
    <property type="component" value="Unassembled WGS sequence"/>
</dbReference>
<dbReference type="PANTHER" id="PTHR31431:SF1">
    <property type="entry name" value="NUCLEOPORIN NUP188"/>
    <property type="match status" value="1"/>
</dbReference>
<gene>
    <name evidence="11" type="ORF">N7G274_009097</name>
</gene>
<name>A0ABR4A030_9LECA</name>
<evidence type="ECO:0000256" key="7">
    <source>
        <dbReference type="ARBA" id="ARBA00023242"/>
    </source>
</evidence>
<keyword evidence="5" id="KW-0811">Translocation</keyword>
<feature type="domain" description="Nucleoporin Nup188 N-terminal subdomain III" evidence="10">
    <location>
        <begin position="740"/>
        <end position="1195"/>
    </location>
</feature>
<keyword evidence="12" id="KW-1185">Reference proteome</keyword>
<keyword evidence="2" id="KW-0813">Transport</keyword>
<dbReference type="Gene3D" id="1.25.10.70">
    <property type="match status" value="1"/>
</dbReference>
<comment type="caution">
    <text evidence="11">The sequence shown here is derived from an EMBL/GenBank/DDBJ whole genome shotgun (WGS) entry which is preliminary data.</text>
</comment>
<dbReference type="PANTHER" id="PTHR31431">
    <property type="entry name" value="NUCLEOPORIN NUP188 HOMOLOG"/>
    <property type="match status" value="1"/>
</dbReference>
<feature type="region of interest" description="Disordered" evidence="8">
    <location>
        <begin position="697"/>
        <end position="732"/>
    </location>
</feature>
<keyword evidence="6" id="KW-0906">Nuclear pore complex</keyword>
<evidence type="ECO:0000313" key="11">
    <source>
        <dbReference type="EMBL" id="KAL2038149.1"/>
    </source>
</evidence>
<feature type="compositionally biased region" description="Basic and acidic residues" evidence="8">
    <location>
        <begin position="437"/>
        <end position="450"/>
    </location>
</feature>
<feature type="compositionally biased region" description="Polar residues" evidence="8">
    <location>
        <begin position="707"/>
        <end position="719"/>
    </location>
</feature>
<keyword evidence="3" id="KW-0509">mRNA transport</keyword>
<evidence type="ECO:0000256" key="6">
    <source>
        <dbReference type="ARBA" id="ARBA00023132"/>
    </source>
</evidence>
<dbReference type="Pfam" id="PF18378">
    <property type="entry name" value="Nup188_C"/>
    <property type="match status" value="1"/>
</dbReference>
<evidence type="ECO:0000256" key="1">
    <source>
        <dbReference type="ARBA" id="ARBA00004567"/>
    </source>
</evidence>
<organism evidence="11 12">
    <name type="scientific">Stereocaulon virgatum</name>
    <dbReference type="NCBI Taxonomy" id="373712"/>
    <lineage>
        <taxon>Eukaryota</taxon>
        <taxon>Fungi</taxon>
        <taxon>Dikarya</taxon>
        <taxon>Ascomycota</taxon>
        <taxon>Pezizomycotina</taxon>
        <taxon>Lecanoromycetes</taxon>
        <taxon>OSLEUM clade</taxon>
        <taxon>Lecanoromycetidae</taxon>
        <taxon>Lecanorales</taxon>
        <taxon>Lecanorineae</taxon>
        <taxon>Stereocaulaceae</taxon>
        <taxon>Stereocaulon</taxon>
    </lineage>
</organism>
<dbReference type="InterPro" id="IPR048883">
    <property type="entry name" value="Nup188_N-subdom_III"/>
</dbReference>
<keyword evidence="7" id="KW-0539">Nucleus</keyword>
<evidence type="ECO:0000256" key="3">
    <source>
        <dbReference type="ARBA" id="ARBA00022816"/>
    </source>
</evidence>
<feature type="domain" description="Nuclear pore protein Nup188 C-terminal" evidence="9">
    <location>
        <begin position="1503"/>
        <end position="1882"/>
    </location>
</feature>
<dbReference type="InterPro" id="IPR041634">
    <property type="entry name" value="Nup188_C"/>
</dbReference>
<evidence type="ECO:0008006" key="13">
    <source>
        <dbReference type="Google" id="ProtNLM"/>
    </source>
</evidence>
<protein>
    <recommendedName>
        <fullName evidence="13">Nucleoporin</fullName>
    </recommendedName>
</protein>
<feature type="region of interest" description="Disordered" evidence="8">
    <location>
        <begin position="435"/>
        <end position="487"/>
    </location>
</feature>
<sequence>MAPIGEAYFPPLDRCFSGEYQLLSWKSTYVALSQLGGESDNGSLKRHLTDPQTINLLAHCFSPYSSPTSQTKSSFETKTSAINVTLSSNARYDIKQLKEDTLWLSKETNIDEVSALRIAVLEWQTRPAAQLLRGKPGDLSTYVDGARGVNQLQSSSFDTGSSLRERSSLLAKEGLFIEDNSLRRQRLLETCLSERRYILKTGEYITFAALCHRDGGPGEAADEGRDRPSWMEEVGRVVLSAWSLEDSPKGNRRSVIVDAIGNLRARFEAMDKGCGWLHGEGIEEEIEIAWVRNQLVEAIHIMHIVLNLLEASSNLMKAPTILAWFRLMNECVFLESVDLPFPTLQGQFDIPLQSLAALISLAILQPRKTLELLAQSSTAAVSTTNPTELSAYILESAAVNEINDILIAAAPLTISSPAVLAWGIVMQTLRETALNTRESRETRQSLRAADRYGTPDSSDTDGAERPSRTSLASLRRRSSTGSDTSQQSTLLEEIYDTVAIAGIDGDPILYLANNAVQGNKVFDFMEAVSARYCTPHGFEHGGRPGQNMRALLLELIRASIGFIEYTPALIKTTVAVITGSERYWDIVDRPVDSRGAAPTATFLRDSVLRRKLFLQASARFPYESRPFLNFCRALAFDNNGRDGMEHAIWTILDNLDTFTCSMPVEFLGYRNVRTQEENDHIELTDALTVTMAPTTERSTGLALPSNRRLQTSGGKTQSSRSHEIPSGTQGEIQNDSKPFVVVWNQEHSGLKFIGKVLQCAANVDDLHKYISDSIFSIDVVGDNISLVTSMLSSIMRGSPLGQISHETIELAQTILGSASDGLDRNQDIISVIFDIFEKELFRNQRTSEDIEHVEILVQCIQFTYALLPLMPDRVWPFLGRSGLLGIGKDESQLTAVVTTRELVLGRYEFLLGSLRLYDALVEDVVTHVVSRKTPAKAIARFGNVNSLGAGTSQTAMESVLLTFTRIMIEMFESTMNWKFLDPLGRMEINSRLCSIFNGILEYCFDVNDSPDLSQKLTSALAPSARYLIDVFLTRSSNDVTVLPFLHILGEGIMTPTTTLPTRHMQYWTAQVRGALYLASTLIRVNQVLQLPPSHLEDQMFKAASTLARLYAAHESYKLPVVDLFDALVRSAAATDQQPPSLLGHLGQETANHFLDVLSMLDQPFNNDTLSCAIWRLLSAVVSKRQQWLAIFVLTGSTPRDTFKEKNDAAAPSSRRSEPILNVALDFLANIEKMEPQKALNILEFVALGADFWPWVLTTMEQHSRFLKAISEYGAHFGSVTGTFRAKSYKTSADYNSTQILSLIADILSMYTHYTQQMGNRQFSRNLVPHLTYLIKNAVSTPSYNASLHGNLRQNFEVNFSGCNLAHFKRTTIRKPLLGDSFYYNLKLADKMLAHNPAWVGRKGQGFAEEIKRANFNLSVVESQINLFHSWRTLLVELSGPLASEPKFQRIMAVAVTDCLKANAEDKLPEAIFERLAQSRAELAFTLLQRLLEIKSPEVEVKSILPVAWNTLRMHNPNLGPALEGDDADYHRMLLKILYLALQVHTSTESMPSRDLDSSRADGALAPKWSSTPKQILQNALEILTTVVAQGFRSLTIVLHDTSHLVHPSDFSLITAILRSVIHIPDTSRNTTHLLTSFMDSQTARCASTLLSWSDQLATSGDPVYGELSILFLLEMSSVPSLAESLAVEGVLTHMLSTNLVRLLQARPFGPFDQPARMYNIWARGLLPLLLNLLHSVGAPLAAEIAAALNSFPHQLARASNVFASNPRTSTNDPNGEYITIAMASEAVNLALITTVLQSFSEAGGSAGVIASQLEEVNWDGAQVKEDAEGWLSRRGGLRDRIVPTNQREDAWSRAKPSKDDAGSENRLEEKVVEEIKNVVGILEGQGVAQ</sequence>
<proteinExistence type="predicted"/>
<evidence type="ECO:0000259" key="9">
    <source>
        <dbReference type="Pfam" id="PF18378"/>
    </source>
</evidence>
<feature type="compositionally biased region" description="Low complexity" evidence="8">
    <location>
        <begin position="468"/>
        <end position="487"/>
    </location>
</feature>
<evidence type="ECO:0000313" key="12">
    <source>
        <dbReference type="Proteomes" id="UP001590950"/>
    </source>
</evidence>
<accession>A0ABR4A030</accession>
<evidence type="ECO:0000256" key="5">
    <source>
        <dbReference type="ARBA" id="ARBA00023010"/>
    </source>
</evidence>
<dbReference type="EMBL" id="JBEFKJ010000034">
    <property type="protein sequence ID" value="KAL2038149.1"/>
    <property type="molecule type" value="Genomic_DNA"/>
</dbReference>
<evidence type="ECO:0000256" key="4">
    <source>
        <dbReference type="ARBA" id="ARBA00022927"/>
    </source>
</evidence>
<feature type="region of interest" description="Disordered" evidence="8">
    <location>
        <begin position="1846"/>
        <end position="1867"/>
    </location>
</feature>
<comment type="subcellular location">
    <subcellularLocation>
        <location evidence="1">Nucleus</location>
        <location evidence="1">Nuclear pore complex</location>
    </subcellularLocation>
</comment>
<dbReference type="InterPro" id="IPR044840">
    <property type="entry name" value="Nup188"/>
</dbReference>
<evidence type="ECO:0000256" key="2">
    <source>
        <dbReference type="ARBA" id="ARBA00022448"/>
    </source>
</evidence>
<evidence type="ECO:0000259" key="10">
    <source>
        <dbReference type="Pfam" id="PF21093"/>
    </source>
</evidence>